<accession>A0A2P1M540</accession>
<dbReference type="AlphaFoldDB" id="A0A2P1M540"/>
<dbReference type="EMBL" id="MG720572">
    <property type="protein sequence ID" value="AVP25188.1"/>
    <property type="molecule type" value="Genomic_DNA"/>
</dbReference>
<gene>
    <name evidence="1" type="primary">ORF15</name>
</gene>
<reference evidence="1" key="1">
    <citation type="journal article" date="2018" name="Mol. Ecol.">
        <title>Reductions in Complexity of Mitochondrial Genomes in Lichen-Forming Fungi Shed Light on Genome Architecture of Obligate Symbioses.</title>
        <authorList>
            <person name="Pogoda C.S."/>
            <person name="Keepers K.G."/>
            <person name="Lendemer J.C."/>
            <person name="Kane N.C."/>
            <person name="Tripp E.A."/>
        </authorList>
    </citation>
    <scope>NUCLEOTIDE SEQUENCE</scope>
</reference>
<evidence type="ECO:0000313" key="1">
    <source>
        <dbReference type="EMBL" id="AVP25188.1"/>
    </source>
</evidence>
<geneLocation type="mitochondrion" evidence="1"/>
<proteinExistence type="predicted"/>
<protein>
    <submittedName>
        <fullName evidence="1">Uncharacterized protein</fullName>
    </submittedName>
</protein>
<keyword evidence="1" id="KW-0496">Mitochondrion</keyword>
<sequence>MFFAQFFFFRTPHFRASQMFTRVNSCGNRSRLFGSRGSRRDGRLAQCWFVSRKVGSMLVYVQVSRRNVGLHSINRPISLKSSLYDAWWLLSIWKVLLSCTGVFYSIGEGG</sequence>
<name>A0A2P1M540_9LECA</name>
<organism evidence="1">
    <name type="scientific">Pertusaria plittiana</name>
    <dbReference type="NCBI Taxonomy" id="394545"/>
    <lineage>
        <taxon>Eukaryota</taxon>
        <taxon>Fungi</taxon>
        <taxon>Dikarya</taxon>
        <taxon>Ascomycota</taxon>
        <taxon>Pezizomycotina</taxon>
        <taxon>Lecanoromycetes</taxon>
        <taxon>OSLEUM clade</taxon>
        <taxon>Ostropomycetidae</taxon>
        <taxon>Pertusariales</taxon>
        <taxon>Pertusariaceae</taxon>
        <taxon>Pertusaria</taxon>
    </lineage>
</organism>